<keyword evidence="5" id="KW-1185">Reference proteome</keyword>
<feature type="region of interest" description="Disordered" evidence="2">
    <location>
        <begin position="132"/>
        <end position="151"/>
    </location>
</feature>
<name>A0A9D3PZ74_MEGAT</name>
<evidence type="ECO:0000313" key="4">
    <source>
        <dbReference type="EMBL" id="KAG7472324.1"/>
    </source>
</evidence>
<evidence type="ECO:0000313" key="5">
    <source>
        <dbReference type="Proteomes" id="UP001046870"/>
    </source>
</evidence>
<reference evidence="4" key="1">
    <citation type="submission" date="2021-01" db="EMBL/GenBank/DDBJ databases">
        <authorList>
            <person name="Zahm M."/>
            <person name="Roques C."/>
            <person name="Cabau C."/>
            <person name="Klopp C."/>
            <person name="Donnadieu C."/>
            <person name="Jouanno E."/>
            <person name="Lampietro C."/>
            <person name="Louis A."/>
            <person name="Herpin A."/>
            <person name="Echchiki A."/>
            <person name="Berthelot C."/>
            <person name="Parey E."/>
            <person name="Roest-Crollius H."/>
            <person name="Braasch I."/>
            <person name="Postlethwait J."/>
            <person name="Bobe J."/>
            <person name="Montfort J."/>
            <person name="Bouchez O."/>
            <person name="Begum T."/>
            <person name="Mejri S."/>
            <person name="Adams A."/>
            <person name="Chen W.-J."/>
            <person name="Guiguen Y."/>
        </authorList>
    </citation>
    <scope>NUCLEOTIDE SEQUENCE</scope>
    <source>
        <strain evidence="4">YG-15Mar2019-1</strain>
        <tissue evidence="4">Brain</tissue>
    </source>
</reference>
<feature type="compositionally biased region" description="Basic residues" evidence="2">
    <location>
        <begin position="352"/>
        <end position="365"/>
    </location>
</feature>
<evidence type="ECO:0000256" key="2">
    <source>
        <dbReference type="SAM" id="MobiDB-lite"/>
    </source>
</evidence>
<evidence type="ECO:0000259" key="3">
    <source>
        <dbReference type="Pfam" id="PF10482"/>
    </source>
</evidence>
<organism evidence="4 5">
    <name type="scientific">Megalops atlanticus</name>
    <name type="common">Tarpon</name>
    <name type="synonym">Clupea gigantea</name>
    <dbReference type="NCBI Taxonomy" id="7932"/>
    <lineage>
        <taxon>Eukaryota</taxon>
        <taxon>Metazoa</taxon>
        <taxon>Chordata</taxon>
        <taxon>Craniata</taxon>
        <taxon>Vertebrata</taxon>
        <taxon>Euteleostomi</taxon>
        <taxon>Actinopterygii</taxon>
        <taxon>Neopterygii</taxon>
        <taxon>Teleostei</taxon>
        <taxon>Elopiformes</taxon>
        <taxon>Megalopidae</taxon>
        <taxon>Megalops</taxon>
    </lineage>
</organism>
<dbReference type="InterPro" id="IPR033316">
    <property type="entry name" value="RBBP8-like"/>
</dbReference>
<feature type="domain" description="DNA endonuclease Ctp1 N-terminal" evidence="3">
    <location>
        <begin position="6"/>
        <end position="126"/>
    </location>
</feature>
<dbReference type="GO" id="GO:0003684">
    <property type="term" value="F:damaged DNA binding"/>
    <property type="evidence" value="ECO:0007669"/>
    <property type="project" value="TreeGrafter"/>
</dbReference>
<dbReference type="InterPro" id="IPR019518">
    <property type="entry name" value="CtIP_N"/>
</dbReference>
<feature type="compositionally biased region" description="Low complexity" evidence="2">
    <location>
        <begin position="252"/>
        <end position="262"/>
    </location>
</feature>
<feature type="region of interest" description="Disordered" evidence="2">
    <location>
        <begin position="336"/>
        <end position="375"/>
    </location>
</feature>
<accession>A0A9D3PZ74</accession>
<protein>
    <recommendedName>
        <fullName evidence="3">DNA endonuclease Ctp1 N-terminal domain-containing protein</fullName>
    </recommendedName>
</protein>
<dbReference type="Pfam" id="PF10482">
    <property type="entry name" value="CtIP_N"/>
    <property type="match status" value="1"/>
</dbReference>
<evidence type="ECO:0000256" key="1">
    <source>
        <dbReference type="SAM" id="Coils"/>
    </source>
</evidence>
<proteinExistence type="predicted"/>
<dbReference type="PANTHER" id="PTHR15107">
    <property type="entry name" value="RETINOBLASTOMA BINDING PROTEIN 8"/>
    <property type="match status" value="1"/>
</dbReference>
<dbReference type="PANTHER" id="PTHR15107:SF3">
    <property type="entry name" value="RBBP8 N-TERMINAL-LIKE PROTEIN"/>
    <property type="match status" value="1"/>
</dbReference>
<dbReference type="GO" id="GO:0010792">
    <property type="term" value="P:DNA double-strand break processing involved in repair via single-strand annealing"/>
    <property type="evidence" value="ECO:0007669"/>
    <property type="project" value="TreeGrafter"/>
</dbReference>
<comment type="caution">
    <text evidence="4">The sequence shown here is derived from an EMBL/GenBank/DDBJ whole genome shotgun (WGS) entry which is preliminary data.</text>
</comment>
<keyword evidence="1" id="KW-0175">Coiled coil</keyword>
<dbReference type="EMBL" id="JAFDVH010000008">
    <property type="protein sequence ID" value="KAG7472324.1"/>
    <property type="molecule type" value="Genomic_DNA"/>
</dbReference>
<sequence>MALDSFTELLHKLKDLHEREIEGWQEKVLELTNQRCCSDTKRMEELFNKNQLLREQQRVLTENIKQLENRLRAGLCDRCTVTQDVAKRRQQEYETLQIQSLQHITVLANEMNALKKENKRLQEEVKNLRGALDGQHSQAPKIPTPEVSQAHDPSASAIALITAAMKAGKQPQGGAIAGLTTVKTDPDHSGFSGTEEKLPAYRKSQSWNGQETHVSHKLHIATPISPGQSAEQSTARNIAGEKRVHSAEALESQLSPRSPSFSSPMVFVKNPAFSSSPTMGDEKPARPLLHAPVPCRPRPIKTARLSLPWPLPEQSDWAALVPACSIGGGLQHAPLLTEPNRSLLPGKDQSQNRKRAQSHTGRRGAHPIYTAQRCP</sequence>
<feature type="compositionally biased region" description="Basic and acidic residues" evidence="2">
    <location>
        <begin position="239"/>
        <end position="248"/>
    </location>
</feature>
<gene>
    <name evidence="4" type="ORF">MATL_G00107670</name>
</gene>
<dbReference type="OrthoDB" id="8809203at2759"/>
<dbReference type="Proteomes" id="UP001046870">
    <property type="component" value="Chromosome 8"/>
</dbReference>
<feature type="compositionally biased region" description="Polar residues" evidence="2">
    <location>
        <begin position="225"/>
        <end position="236"/>
    </location>
</feature>
<feature type="coiled-coil region" evidence="1">
    <location>
        <begin position="14"/>
        <end position="70"/>
    </location>
</feature>
<dbReference type="AlphaFoldDB" id="A0A9D3PZ74"/>
<feature type="region of interest" description="Disordered" evidence="2">
    <location>
        <begin position="222"/>
        <end position="262"/>
    </location>
</feature>